<dbReference type="AlphaFoldDB" id="A0A0S1XEW3"/>
<protein>
    <submittedName>
        <fullName evidence="1">Uncharacterized protein</fullName>
    </submittedName>
</protein>
<accession>A0A0S1XEW3</accession>
<dbReference type="Proteomes" id="UP000066042">
    <property type="component" value="Chromosome"/>
</dbReference>
<name>A0A0S1XEW3_THEBA</name>
<proteinExistence type="predicted"/>
<dbReference type="PATRIC" id="fig|55802.8.peg.2382"/>
<dbReference type="EMBL" id="CP013050">
    <property type="protein sequence ID" value="ALM76292.1"/>
    <property type="molecule type" value="Genomic_DNA"/>
</dbReference>
<evidence type="ECO:0000313" key="1">
    <source>
        <dbReference type="EMBL" id="ALM76292.1"/>
    </source>
</evidence>
<reference evidence="1 2" key="1">
    <citation type="journal article" date="2016" name="Genome Announc.">
        <title>Complete genome sequence of the hyperthermophilic and piezophilic archaeon Thermococcus barophilus Ch5, capable of growth at the expense of hydrogenogenesis from carbon monoxide and formate.</title>
        <authorList>
            <person name="Oger P."/>
            <person name="Sokolova T.G."/>
            <person name="Kozhevnikova D.A."/>
            <person name="Taranov E.A."/>
            <person name="Vannier P."/>
            <person name="Lee H.S."/>
            <person name="Kwon K.K."/>
            <person name="Kang S.G."/>
            <person name="Lee J.H."/>
            <person name="Bonch-Osmolovskaya E.A."/>
            <person name="Lebedinsky A.V."/>
        </authorList>
    </citation>
    <scope>NUCLEOTIDE SEQUENCE [LARGE SCALE GENOMIC DNA]</scope>
    <source>
        <strain evidence="2">Ch5</strain>
    </source>
</reference>
<organism evidence="1 2">
    <name type="scientific">Thermococcus barophilus</name>
    <dbReference type="NCBI Taxonomy" id="55802"/>
    <lineage>
        <taxon>Archaea</taxon>
        <taxon>Methanobacteriati</taxon>
        <taxon>Methanobacteriota</taxon>
        <taxon>Thermococci</taxon>
        <taxon>Thermococcales</taxon>
        <taxon>Thermococcaceae</taxon>
        <taxon>Thermococcus</taxon>
    </lineage>
</organism>
<dbReference type="STRING" id="55802.TBCH5v1_2401"/>
<evidence type="ECO:0000313" key="2">
    <source>
        <dbReference type="Proteomes" id="UP000066042"/>
    </source>
</evidence>
<sequence length="54" mass="5653">MGTIKVEDDDSSPPIGSTLKVTGFYYSPEGPVEGGNVTFAVKVYNSIGKGLVQC</sequence>
<gene>
    <name evidence="1" type="ORF">TBCH5v1_2401</name>
</gene>